<evidence type="ECO:0000313" key="2">
    <source>
        <dbReference type="EMBL" id="MED6123373.1"/>
    </source>
</evidence>
<comment type="caution">
    <text evidence="2">The sequence shown here is derived from an EMBL/GenBank/DDBJ whole genome shotgun (WGS) entry which is preliminary data.</text>
</comment>
<sequence>MRRILPNEEDEGEAGPMASVGGSSSSSQHGTLCDIRAVQARHKTDSIAPRCFCGLRLSNHCKYFMWLDEHVGKIGGETTTYIGGNEVVTRVSHSTRKGGIEKRVAKLEKKLASVENNKNVRVWAIVVALITSCTI</sequence>
<name>A0ABU6RH49_9FABA</name>
<feature type="region of interest" description="Disordered" evidence="1">
    <location>
        <begin position="1"/>
        <end position="29"/>
    </location>
</feature>
<dbReference type="Proteomes" id="UP001341840">
    <property type="component" value="Unassembled WGS sequence"/>
</dbReference>
<evidence type="ECO:0000313" key="3">
    <source>
        <dbReference type="Proteomes" id="UP001341840"/>
    </source>
</evidence>
<proteinExistence type="predicted"/>
<gene>
    <name evidence="2" type="ORF">PIB30_048548</name>
</gene>
<evidence type="ECO:0008006" key="4">
    <source>
        <dbReference type="Google" id="ProtNLM"/>
    </source>
</evidence>
<protein>
    <recommendedName>
        <fullName evidence="4">Zinc finger GRF-type domain-containing protein</fullName>
    </recommendedName>
</protein>
<evidence type="ECO:0000256" key="1">
    <source>
        <dbReference type="SAM" id="MobiDB-lite"/>
    </source>
</evidence>
<keyword evidence="3" id="KW-1185">Reference proteome</keyword>
<dbReference type="EMBL" id="JASCZI010030527">
    <property type="protein sequence ID" value="MED6123373.1"/>
    <property type="molecule type" value="Genomic_DNA"/>
</dbReference>
<reference evidence="2 3" key="1">
    <citation type="journal article" date="2023" name="Plants (Basel)">
        <title>Bridging the Gap: Combining Genomics and Transcriptomics Approaches to Understand Stylosanthes scabra, an Orphan Legume from the Brazilian Caatinga.</title>
        <authorList>
            <person name="Ferreira-Neto J.R.C."/>
            <person name="da Silva M.D."/>
            <person name="Binneck E."/>
            <person name="de Melo N.F."/>
            <person name="da Silva R.H."/>
            <person name="de Melo A.L.T.M."/>
            <person name="Pandolfi V."/>
            <person name="Bustamante F.O."/>
            <person name="Brasileiro-Vidal A.C."/>
            <person name="Benko-Iseppon A.M."/>
        </authorList>
    </citation>
    <scope>NUCLEOTIDE SEQUENCE [LARGE SCALE GENOMIC DNA]</scope>
    <source>
        <tissue evidence="2">Leaves</tissue>
    </source>
</reference>
<accession>A0ABU6RH49</accession>
<organism evidence="2 3">
    <name type="scientific">Stylosanthes scabra</name>
    <dbReference type="NCBI Taxonomy" id="79078"/>
    <lineage>
        <taxon>Eukaryota</taxon>
        <taxon>Viridiplantae</taxon>
        <taxon>Streptophyta</taxon>
        <taxon>Embryophyta</taxon>
        <taxon>Tracheophyta</taxon>
        <taxon>Spermatophyta</taxon>
        <taxon>Magnoliopsida</taxon>
        <taxon>eudicotyledons</taxon>
        <taxon>Gunneridae</taxon>
        <taxon>Pentapetalae</taxon>
        <taxon>rosids</taxon>
        <taxon>fabids</taxon>
        <taxon>Fabales</taxon>
        <taxon>Fabaceae</taxon>
        <taxon>Papilionoideae</taxon>
        <taxon>50 kb inversion clade</taxon>
        <taxon>dalbergioids sensu lato</taxon>
        <taxon>Dalbergieae</taxon>
        <taxon>Pterocarpus clade</taxon>
        <taxon>Stylosanthes</taxon>
    </lineage>
</organism>